<gene>
    <name evidence="1" type="ORF">DRV84_08430</name>
</gene>
<sequence>MKHVQDTFTDLSVSAAEAFARRRVLSRTLAENRAILPEDMAGLLDDLATATAGPELFTPEVLGYVGDLVAALDDIIDQEGGGPSEVRSEEGQLCLVGGSATGRRLAEVRRALAALAEIGWRVADRLAAESALEYHRNAMSKSA</sequence>
<name>A0A3D9BUA5_9RHOB</name>
<keyword evidence="2" id="KW-1185">Reference proteome</keyword>
<accession>A0A3D9BUA5</accession>
<reference evidence="1 2" key="1">
    <citation type="journal article" date="2017" name="Int. J. Syst. Evol. Microbiol.">
        <title>Rhodosalinus sediminis gen. nov., sp. nov., isolated from marine saltern.</title>
        <authorList>
            <person name="Guo L.Y."/>
            <person name="Ling S.K."/>
            <person name="Li C.M."/>
            <person name="Chen G.J."/>
            <person name="Du Z.J."/>
        </authorList>
    </citation>
    <scope>NUCLEOTIDE SEQUENCE [LARGE SCALE GENOMIC DNA]</scope>
    <source>
        <strain evidence="1 2">WDN1C137</strain>
    </source>
</reference>
<organism evidence="1 2">
    <name type="scientific">Rhodosalinus sediminis</name>
    <dbReference type="NCBI Taxonomy" id="1940533"/>
    <lineage>
        <taxon>Bacteria</taxon>
        <taxon>Pseudomonadati</taxon>
        <taxon>Pseudomonadota</taxon>
        <taxon>Alphaproteobacteria</taxon>
        <taxon>Rhodobacterales</taxon>
        <taxon>Paracoccaceae</taxon>
        <taxon>Rhodosalinus</taxon>
    </lineage>
</organism>
<protein>
    <submittedName>
        <fullName evidence="1">Uncharacterized protein</fullName>
    </submittedName>
</protein>
<dbReference type="RefSeq" id="WP_115979441.1">
    <property type="nucleotide sequence ID" value="NZ_QOHR01000008.1"/>
</dbReference>
<proteinExistence type="predicted"/>
<evidence type="ECO:0000313" key="2">
    <source>
        <dbReference type="Proteomes" id="UP000257131"/>
    </source>
</evidence>
<dbReference type="EMBL" id="QOHR01000008">
    <property type="protein sequence ID" value="REC57104.1"/>
    <property type="molecule type" value="Genomic_DNA"/>
</dbReference>
<evidence type="ECO:0000313" key="1">
    <source>
        <dbReference type="EMBL" id="REC57104.1"/>
    </source>
</evidence>
<dbReference type="Proteomes" id="UP000257131">
    <property type="component" value="Unassembled WGS sequence"/>
</dbReference>
<comment type="caution">
    <text evidence="1">The sequence shown here is derived from an EMBL/GenBank/DDBJ whole genome shotgun (WGS) entry which is preliminary data.</text>
</comment>
<dbReference type="AlphaFoldDB" id="A0A3D9BUA5"/>